<keyword evidence="3" id="KW-1185">Reference proteome</keyword>
<dbReference type="Proteomes" id="UP000500970">
    <property type="component" value="Chromosome"/>
</dbReference>
<dbReference type="EMBL" id="CP053985">
    <property type="protein sequence ID" value="QKH36613.1"/>
    <property type="molecule type" value="Genomic_DNA"/>
</dbReference>
<evidence type="ECO:0000256" key="1">
    <source>
        <dbReference type="SAM" id="Phobius"/>
    </source>
</evidence>
<keyword evidence="1" id="KW-0472">Membrane</keyword>
<feature type="transmembrane region" description="Helical" evidence="1">
    <location>
        <begin position="15"/>
        <end position="36"/>
    </location>
</feature>
<proteinExistence type="predicted"/>
<organism evidence="2 3">
    <name type="scientific">Achromobacter pestifer</name>
    <dbReference type="NCBI Taxonomy" id="1353889"/>
    <lineage>
        <taxon>Bacteria</taxon>
        <taxon>Pseudomonadati</taxon>
        <taxon>Pseudomonadota</taxon>
        <taxon>Betaproteobacteria</taxon>
        <taxon>Burkholderiales</taxon>
        <taxon>Alcaligenaceae</taxon>
        <taxon>Achromobacter</taxon>
    </lineage>
</organism>
<sequence>MNEVYPANVLQSGELLAWGVFQIVPLWWGAGILPCLESNLPGLSPGAWRAVRDVTIALMAVFLLACIAYAIFGYGVAAQFDKPAYFDKALEALRLLSLSMGMAVFGLALRARVGRGAVSHSR</sequence>
<reference evidence="2 3" key="1">
    <citation type="submission" date="2020-05" db="EMBL/GenBank/DDBJ databases">
        <title>FDA dAtabase for Regulatory Grade micrObial Sequences (FDA-ARGOS): Supporting development and validation of Infectious Disease Dx tests.</title>
        <authorList>
            <person name="Sproer C."/>
            <person name="Gronow S."/>
            <person name="Severitt S."/>
            <person name="Schroder I."/>
            <person name="Tallon L."/>
            <person name="Sadzewicz L."/>
            <person name="Zhao X."/>
            <person name="Vavikolanu K."/>
            <person name="Mehta A."/>
            <person name="Aluvathingal J."/>
            <person name="Nadendla S."/>
            <person name="Myers T."/>
            <person name="Yan Y."/>
            <person name="Sichtig H."/>
        </authorList>
    </citation>
    <scope>NUCLEOTIDE SEQUENCE [LARGE SCALE GENOMIC DNA]</scope>
    <source>
        <strain evidence="2 3">FDAARGOS_790</strain>
    </source>
</reference>
<name>A0A7D4HU55_9BURK</name>
<keyword evidence="1" id="KW-0812">Transmembrane</keyword>
<dbReference type="KEGG" id="apes:FOC84_17285"/>
<gene>
    <name evidence="2" type="ORF">FOC84_17285</name>
</gene>
<evidence type="ECO:0000313" key="3">
    <source>
        <dbReference type="Proteomes" id="UP000500970"/>
    </source>
</evidence>
<feature type="transmembrane region" description="Helical" evidence="1">
    <location>
        <begin position="56"/>
        <end position="80"/>
    </location>
</feature>
<dbReference type="RefSeq" id="WP_173145508.1">
    <property type="nucleotide sequence ID" value="NZ_CP053985.1"/>
</dbReference>
<keyword evidence="1" id="KW-1133">Transmembrane helix</keyword>
<dbReference type="AlphaFoldDB" id="A0A7D4HU55"/>
<evidence type="ECO:0000313" key="2">
    <source>
        <dbReference type="EMBL" id="QKH36613.1"/>
    </source>
</evidence>
<accession>A0A7D4HU55</accession>
<protein>
    <submittedName>
        <fullName evidence="2">Uncharacterized protein</fullName>
    </submittedName>
</protein>
<feature type="transmembrane region" description="Helical" evidence="1">
    <location>
        <begin position="92"/>
        <end position="113"/>
    </location>
</feature>